<protein>
    <submittedName>
        <fullName evidence="1">ABC transporter substrate-binding protein</fullName>
    </submittedName>
</protein>
<evidence type="ECO:0000313" key="1">
    <source>
        <dbReference type="EMBL" id="MCG2633275.1"/>
    </source>
</evidence>
<sequence>MRRRELIFCLLGVAASSCNAIAQRAGSPRQIDILFGRPPNDAEGRLQAQAFENELASRGWTASAGLKINSYWAGGDPAQFAALAKSIANEEPDLIVCHTTAAARAISNETLTIPVIFIAVTDPVSNGFVKSLARPEGNMTGLIDLEPSLGGKWVELLKELVPDLARIGCLINPKTAAGGGSYYLNAVQSGALASGLKFETLYVESADEISRSLAAFAELPRGGVIVMPDIFNGLNKSLIVSSVARLRLPAVYAFRLFVLDGGLASYGVSLTDLFRRAAIYADRILRGARPADLPVELPTKFEMTINQLTAKALSISLPSSLLSRADEVIE</sequence>
<evidence type="ECO:0000313" key="2">
    <source>
        <dbReference type="Proteomes" id="UP001139054"/>
    </source>
</evidence>
<dbReference type="CDD" id="cd06325">
    <property type="entry name" value="PBP1_ABC_unchar_transporter"/>
    <property type="match status" value="1"/>
</dbReference>
<comment type="caution">
    <text evidence="1">The sequence shown here is derived from an EMBL/GenBank/DDBJ whole genome shotgun (WGS) entry which is preliminary data.</text>
</comment>
<dbReference type="PANTHER" id="PTHR35271">
    <property type="entry name" value="ABC TRANSPORTER, SUBSTRATE-BINDING LIPOPROTEIN-RELATED"/>
    <property type="match status" value="1"/>
</dbReference>
<organism evidence="1 2">
    <name type="scientific">Bradyrhizobium zhengyangense</name>
    <dbReference type="NCBI Taxonomy" id="2911009"/>
    <lineage>
        <taxon>Bacteria</taxon>
        <taxon>Pseudomonadati</taxon>
        <taxon>Pseudomonadota</taxon>
        <taxon>Alphaproteobacteria</taxon>
        <taxon>Hyphomicrobiales</taxon>
        <taxon>Nitrobacteraceae</taxon>
        <taxon>Bradyrhizobium</taxon>
    </lineage>
</organism>
<dbReference type="EMBL" id="JAKLTY010000102">
    <property type="protein sequence ID" value="MCG2633275.1"/>
    <property type="molecule type" value="Genomic_DNA"/>
</dbReference>
<accession>A0A9X1RKB0</accession>
<dbReference type="AlphaFoldDB" id="A0A9X1RKB0"/>
<reference evidence="1" key="1">
    <citation type="submission" date="2022-01" db="EMBL/GenBank/DDBJ databases">
        <title>Genome sequnece data of strain Bradyrhizobium sp. nov.</title>
        <authorList>
            <person name="Zhang J."/>
        </authorList>
    </citation>
    <scope>NUCLEOTIDE SEQUENCE</scope>
    <source>
        <strain evidence="1">WYCCWR 13023</strain>
    </source>
</reference>
<dbReference type="Pfam" id="PF04392">
    <property type="entry name" value="ABC_sub_bind"/>
    <property type="match status" value="1"/>
</dbReference>
<name>A0A9X1RKB0_9BRAD</name>
<dbReference type="InterPro" id="IPR007487">
    <property type="entry name" value="ABC_transpt-TYRBP-like"/>
</dbReference>
<dbReference type="PANTHER" id="PTHR35271:SF1">
    <property type="entry name" value="ABC TRANSPORTER, SUBSTRATE-BINDING LIPOPROTEIN"/>
    <property type="match status" value="1"/>
</dbReference>
<dbReference type="Proteomes" id="UP001139054">
    <property type="component" value="Unassembled WGS sequence"/>
</dbReference>
<proteinExistence type="predicted"/>
<gene>
    <name evidence="1" type="ORF">L6654_43015</name>
</gene>
<dbReference type="RefSeq" id="WP_237892229.1">
    <property type="nucleotide sequence ID" value="NZ_JAKLTY010000102.1"/>
</dbReference>
<dbReference type="PROSITE" id="PS51257">
    <property type="entry name" value="PROKAR_LIPOPROTEIN"/>
    <property type="match status" value="1"/>
</dbReference>
<dbReference type="Gene3D" id="3.40.50.2300">
    <property type="match status" value="2"/>
</dbReference>